<name>A0AAJ6ZCC1_PAPXU</name>
<dbReference type="Gene3D" id="3.40.630.30">
    <property type="match status" value="1"/>
</dbReference>
<dbReference type="KEGG" id="pxu:106119208"/>
<dbReference type="Pfam" id="PF00852">
    <property type="entry name" value="Glyco_transf_10"/>
    <property type="match status" value="1"/>
</dbReference>
<evidence type="ECO:0000256" key="2">
    <source>
        <dbReference type="ARBA" id="ARBA00004922"/>
    </source>
</evidence>
<evidence type="ECO:0000256" key="3">
    <source>
        <dbReference type="ARBA" id="ARBA00008919"/>
    </source>
</evidence>
<organism evidence="15">
    <name type="scientific">Papilio xuthus</name>
    <name type="common">Asian swallowtail butterfly</name>
    <dbReference type="NCBI Taxonomy" id="66420"/>
    <lineage>
        <taxon>Eukaryota</taxon>
        <taxon>Metazoa</taxon>
        <taxon>Ecdysozoa</taxon>
        <taxon>Arthropoda</taxon>
        <taxon>Hexapoda</taxon>
        <taxon>Insecta</taxon>
        <taxon>Pterygota</taxon>
        <taxon>Neoptera</taxon>
        <taxon>Endopterygota</taxon>
        <taxon>Lepidoptera</taxon>
        <taxon>Glossata</taxon>
        <taxon>Ditrysia</taxon>
        <taxon>Papilionoidea</taxon>
        <taxon>Papilionidae</taxon>
        <taxon>Papilioninae</taxon>
        <taxon>Papilio</taxon>
    </lineage>
</organism>
<evidence type="ECO:0000256" key="8">
    <source>
        <dbReference type="ARBA" id="ARBA00022989"/>
    </source>
</evidence>
<evidence type="ECO:0000256" key="10">
    <source>
        <dbReference type="ARBA" id="ARBA00023136"/>
    </source>
</evidence>
<dbReference type="GO" id="GO:0032580">
    <property type="term" value="C:Golgi cisterna membrane"/>
    <property type="evidence" value="ECO:0007669"/>
    <property type="project" value="UniProtKB-SubCell"/>
</dbReference>
<keyword evidence="9 12" id="KW-0333">Golgi apparatus</keyword>
<dbReference type="Gene3D" id="3.40.50.11660">
    <property type="entry name" value="Glycosyl transferase family 10, C-terminal domain"/>
    <property type="match status" value="1"/>
</dbReference>
<comment type="pathway">
    <text evidence="2">Protein modification; protein glycosylation.</text>
</comment>
<dbReference type="InterPro" id="IPR038577">
    <property type="entry name" value="GT10-like_C_sf"/>
</dbReference>
<evidence type="ECO:0000256" key="11">
    <source>
        <dbReference type="ARBA" id="ARBA00023180"/>
    </source>
</evidence>
<dbReference type="GO" id="GO:0008417">
    <property type="term" value="F:fucosyltransferase activity"/>
    <property type="evidence" value="ECO:0007669"/>
    <property type="project" value="InterPro"/>
</dbReference>
<dbReference type="PANTHER" id="PTHR48438">
    <property type="entry name" value="ALPHA-(1,3)-FUCOSYLTRANSFERASE C-RELATED"/>
    <property type="match status" value="1"/>
</dbReference>
<dbReference type="InterPro" id="IPR055270">
    <property type="entry name" value="Glyco_tran_10_C"/>
</dbReference>
<evidence type="ECO:0000256" key="6">
    <source>
        <dbReference type="ARBA" id="ARBA00022692"/>
    </source>
</evidence>
<proteinExistence type="inferred from homology"/>
<evidence type="ECO:0000256" key="5">
    <source>
        <dbReference type="ARBA" id="ARBA00022679"/>
    </source>
</evidence>
<dbReference type="Proteomes" id="UP000694872">
    <property type="component" value="Unplaced"/>
</dbReference>
<keyword evidence="4 12" id="KW-0328">Glycosyltransferase</keyword>
<evidence type="ECO:0000259" key="14">
    <source>
        <dbReference type="Pfam" id="PF17039"/>
    </source>
</evidence>
<dbReference type="SUPFAM" id="SSF53756">
    <property type="entry name" value="UDP-Glycosyltransferase/glycogen phosphorylase"/>
    <property type="match status" value="1"/>
</dbReference>
<keyword evidence="5 12" id="KW-0808">Transferase</keyword>
<dbReference type="GeneID" id="106119208"/>
<evidence type="ECO:0000256" key="7">
    <source>
        <dbReference type="ARBA" id="ARBA00022968"/>
    </source>
</evidence>
<comment type="subcellular location">
    <subcellularLocation>
        <location evidence="1 12">Golgi apparatus</location>
        <location evidence="1 12">Golgi stack membrane</location>
        <topology evidence="1 12">Single-pass type II membrane protein</topology>
    </subcellularLocation>
</comment>
<keyword evidence="10 12" id="KW-0472">Membrane</keyword>
<evidence type="ECO:0000256" key="9">
    <source>
        <dbReference type="ARBA" id="ARBA00023034"/>
    </source>
</evidence>
<evidence type="ECO:0000259" key="13">
    <source>
        <dbReference type="Pfam" id="PF00852"/>
    </source>
</evidence>
<evidence type="ECO:0000256" key="1">
    <source>
        <dbReference type="ARBA" id="ARBA00004447"/>
    </source>
</evidence>
<dbReference type="InterPro" id="IPR001503">
    <property type="entry name" value="Glyco_trans_10"/>
</dbReference>
<comment type="similarity">
    <text evidence="3 12">Belongs to the glycosyltransferase 10 family.</text>
</comment>
<reference evidence="15" key="1">
    <citation type="submission" date="2025-08" db="UniProtKB">
        <authorList>
            <consortium name="RefSeq"/>
        </authorList>
    </citation>
    <scope>IDENTIFICATION</scope>
</reference>
<feature type="transmembrane region" description="Helical" evidence="12">
    <location>
        <begin position="7"/>
        <end position="26"/>
    </location>
</feature>
<sequence length="599" mass="70436">MRNQIYVKLFFSCTVLSVLVFLYLSLKDLTRPRESVLMNTKIYELEQNIDKIIEKVSNREKIDNSITNLVANESDLKYILRWTSSKNVPFVYMGEGRKGFIDRKCPYTNCFVTGDKNYLGDYTKFDLIAFAGPEVVRMNNILLPIKRSTHQKYVFATIESADNYPICSNRFDNFFNWTWTYRLDSEAKWGYIVIRDSNKKIIGPKTVMHWMKLEEMNPVSEEFKTKLKSKTKAAAWFVSNCYSRSGRERFVKELQAYLEQYKLDVDIYGACGPLKCGRDHEDECFNMIEKDYYFYLAFENSFSEDYVTEKILHGLKHNAVPIVYGGANYTRFMPDGIYLNARDLGYEKLAAKMNELIKSPEKYAEYFRWKDHYSYHRRHESLETDDYCRFCSILNEDELVKKTTIYEHFRRWWDPPNRCIYSNPDSIAEYREIIKEIFKKWIIVICCEDNNSEDVGDILGVSAVELVEDKSFDGLELQTKEIQNLITTMLECEKLVKPLMKEFTKHHDGRGITVHPDYRVLGISSEFVKIRRQMINEQNIPMSCAWMTSYGSQKAAEKDNWETMFEIAPDELGEKCGLVFKDSPKSFKLMLVRKSSVRS</sequence>
<evidence type="ECO:0000313" key="15">
    <source>
        <dbReference type="RefSeq" id="XP_013169581.1"/>
    </source>
</evidence>
<keyword evidence="11" id="KW-0325">Glycoprotein</keyword>
<dbReference type="RefSeq" id="XP_013169581.1">
    <property type="nucleotide sequence ID" value="XM_013314127.1"/>
</dbReference>
<accession>A0AAJ6ZCC1</accession>
<feature type="domain" description="Fucosyltransferase C-terminal" evidence="13">
    <location>
        <begin position="228"/>
        <end position="411"/>
    </location>
</feature>
<keyword evidence="8 12" id="KW-1133">Transmembrane helix</keyword>
<protein>
    <recommendedName>
        <fullName evidence="12">Fucosyltransferase</fullName>
        <ecNumber evidence="12">2.4.1.-</ecNumber>
    </recommendedName>
</protein>
<dbReference type="InterPro" id="IPR031481">
    <property type="entry name" value="Glyco_tran_10_N"/>
</dbReference>
<evidence type="ECO:0000256" key="4">
    <source>
        <dbReference type="ARBA" id="ARBA00022676"/>
    </source>
</evidence>
<dbReference type="PANTHER" id="PTHR48438:SF1">
    <property type="entry name" value="ALPHA-(1,3)-FUCOSYLTRANSFERASE C-RELATED"/>
    <property type="match status" value="1"/>
</dbReference>
<dbReference type="Pfam" id="PF17039">
    <property type="entry name" value="Glyco_tran_10_N"/>
    <property type="match status" value="1"/>
</dbReference>
<evidence type="ECO:0000256" key="12">
    <source>
        <dbReference type="RuleBase" id="RU003832"/>
    </source>
</evidence>
<keyword evidence="6 12" id="KW-0812">Transmembrane</keyword>
<dbReference type="EC" id="2.4.1.-" evidence="12"/>
<gene>
    <name evidence="15" type="primary">LOC106119208</name>
</gene>
<feature type="domain" description="Fucosyltransferase N-terminal" evidence="14">
    <location>
        <begin position="77"/>
        <end position="191"/>
    </location>
</feature>
<dbReference type="AlphaFoldDB" id="A0AAJ6ZCC1"/>
<keyword evidence="7" id="KW-0735">Signal-anchor</keyword>